<organism evidence="1 2">
    <name type="scientific">Novosphingobium album</name>
    <name type="common">ex Hu et al. 2023</name>
    <dbReference type="NCBI Taxonomy" id="2930093"/>
    <lineage>
        <taxon>Bacteria</taxon>
        <taxon>Pseudomonadati</taxon>
        <taxon>Pseudomonadota</taxon>
        <taxon>Alphaproteobacteria</taxon>
        <taxon>Sphingomonadales</taxon>
        <taxon>Sphingomonadaceae</taxon>
        <taxon>Novosphingobium</taxon>
    </lineage>
</organism>
<name>A0ABT0B7T9_9SPHN</name>
<proteinExistence type="predicted"/>
<dbReference type="EMBL" id="JALHLE010000075">
    <property type="protein sequence ID" value="MCJ2181097.1"/>
    <property type="molecule type" value="Genomic_DNA"/>
</dbReference>
<sequence>MARELRLSRRTVDAIAAVIVGQGRNLSEARLVEAIRAQAGTARRLLDENATLRTRVAYLENPAIRDPALAALERAKAAIEDGRFTDAELEYALVRQIRWDQVADGLTAWRAAVEGQASAAILAGENDRAEDLRLSAGEEMRARLEVAGK</sequence>
<gene>
    <name evidence="1" type="ORF">MTR64_21270</name>
</gene>
<evidence type="ECO:0000313" key="2">
    <source>
        <dbReference type="Proteomes" id="UP001162880"/>
    </source>
</evidence>
<dbReference type="Proteomes" id="UP001162880">
    <property type="component" value="Unassembled WGS sequence"/>
</dbReference>
<evidence type="ECO:0000313" key="1">
    <source>
        <dbReference type="EMBL" id="MCJ2181097.1"/>
    </source>
</evidence>
<protein>
    <submittedName>
        <fullName evidence="1">Uncharacterized protein</fullName>
    </submittedName>
</protein>
<accession>A0ABT0B7T9</accession>
<comment type="caution">
    <text evidence="1">The sequence shown here is derived from an EMBL/GenBank/DDBJ whole genome shotgun (WGS) entry which is preliminary data.</text>
</comment>
<keyword evidence="2" id="KW-1185">Reference proteome</keyword>
<feature type="non-terminal residue" evidence="1">
    <location>
        <position position="149"/>
    </location>
</feature>
<dbReference type="RefSeq" id="WP_243996598.1">
    <property type="nucleotide sequence ID" value="NZ_JALHLE010000075.1"/>
</dbReference>
<reference evidence="1" key="1">
    <citation type="submission" date="2022-03" db="EMBL/GenBank/DDBJ databases">
        <title>Identification of a novel bacterium isolated from mangrove sediments.</title>
        <authorList>
            <person name="Pan X."/>
        </authorList>
    </citation>
    <scope>NUCLEOTIDE SEQUENCE</scope>
    <source>
        <strain evidence="1">B2580</strain>
    </source>
</reference>